<protein>
    <submittedName>
        <fullName evidence="1">Uncharacterized protein</fullName>
    </submittedName>
</protein>
<sequence>MNKLCIRVWENATALFLSLTPQDTSTTLAVMENGNLRLYLSRNKPSQSLQLTWFRVIACTLASIHERRIIVADIASRNFLLDSGLSIKVCDFTESTIMPLNTCMEAADDGGIFAVLADAQQDFFLVAGIFVFDSHAGGYTQCYCCFHLE</sequence>
<name>A0ACC3B7U4_9EURO</name>
<organism evidence="1 2">
    <name type="scientific">Aspergillus melleus</name>
    <dbReference type="NCBI Taxonomy" id="138277"/>
    <lineage>
        <taxon>Eukaryota</taxon>
        <taxon>Fungi</taxon>
        <taxon>Dikarya</taxon>
        <taxon>Ascomycota</taxon>
        <taxon>Pezizomycotina</taxon>
        <taxon>Eurotiomycetes</taxon>
        <taxon>Eurotiomycetidae</taxon>
        <taxon>Eurotiales</taxon>
        <taxon>Aspergillaceae</taxon>
        <taxon>Aspergillus</taxon>
        <taxon>Aspergillus subgen. Circumdati</taxon>
    </lineage>
</organism>
<accession>A0ACC3B7U4</accession>
<keyword evidence="2" id="KW-1185">Reference proteome</keyword>
<proteinExistence type="predicted"/>
<dbReference type="EMBL" id="JAOPJF010000018">
    <property type="protein sequence ID" value="KAK1146357.1"/>
    <property type="molecule type" value="Genomic_DNA"/>
</dbReference>
<evidence type="ECO:0000313" key="2">
    <source>
        <dbReference type="Proteomes" id="UP001177260"/>
    </source>
</evidence>
<dbReference type="Proteomes" id="UP001177260">
    <property type="component" value="Unassembled WGS sequence"/>
</dbReference>
<comment type="caution">
    <text evidence="1">The sequence shown here is derived from an EMBL/GenBank/DDBJ whole genome shotgun (WGS) entry which is preliminary data.</text>
</comment>
<reference evidence="1 2" key="1">
    <citation type="journal article" date="2023" name="ACS Omega">
        <title>Identification of the Neoaspergillic Acid Biosynthesis Gene Cluster by Establishing an In Vitro CRISPR-Ribonucleoprotein Genetic System in Aspergillus melleus.</title>
        <authorList>
            <person name="Yuan B."/>
            <person name="Grau M.F."/>
            <person name="Murata R.M."/>
            <person name="Torok T."/>
            <person name="Venkateswaran K."/>
            <person name="Stajich J.E."/>
            <person name="Wang C.C.C."/>
        </authorList>
    </citation>
    <scope>NUCLEOTIDE SEQUENCE [LARGE SCALE GENOMIC DNA]</scope>
    <source>
        <strain evidence="1 2">IMV 1140</strain>
    </source>
</reference>
<evidence type="ECO:0000313" key="1">
    <source>
        <dbReference type="EMBL" id="KAK1146357.1"/>
    </source>
</evidence>
<gene>
    <name evidence="1" type="ORF">N8T08_003144</name>
</gene>